<comment type="caution">
    <text evidence="2">The sequence shown here is derived from an EMBL/GenBank/DDBJ whole genome shotgun (WGS) entry which is preliminary data.</text>
</comment>
<evidence type="ECO:0000256" key="1">
    <source>
        <dbReference type="SAM" id="SignalP"/>
    </source>
</evidence>
<dbReference type="Proteomes" id="UP000295515">
    <property type="component" value="Unassembled WGS sequence"/>
</dbReference>
<dbReference type="InterPro" id="IPR011426">
    <property type="entry name" value="CamS"/>
</dbReference>
<sequence>MRKLVCALLALMMLVGCHQAKESVQEQTANHTASMDSFDDSYYKIVKFEDSELREDFYLDYGSSTDFASIGRGLQILSTPYFSTNNHYMSEGQYLKLAMQKEMVSRSSQYSLQPKKGTVIENVENPTMLQNIQEQDYYVKSGDKYTLKGLSFALILEPRKSDNSRLDSAMSDGAIKSYGKECIEKFYKVIRSADEFEKIKNLPILITVYQAADTTTDPTSGRYILKSYCQKELGEISTLNQRTVLFASEQATKYDKATASAFDTVKTSLKNAATEAAGFVGEARYIDDEIQSMVIKAHLNVKTSTELMYLTSIIADGIESKFSDDFNVKVLVYSQDDVEAIIIKDKGDSVKSYFMN</sequence>
<evidence type="ECO:0000313" key="2">
    <source>
        <dbReference type="EMBL" id="TCV92529.1"/>
    </source>
</evidence>
<dbReference type="EMBL" id="SMCQ01000026">
    <property type="protein sequence ID" value="TCV92529.1"/>
    <property type="molecule type" value="Genomic_DNA"/>
</dbReference>
<feature type="chain" id="PRO_5020454733" evidence="1">
    <location>
        <begin position="21"/>
        <end position="356"/>
    </location>
</feature>
<dbReference type="RefSeq" id="WP_066444508.1">
    <property type="nucleotide sequence ID" value="NZ_JADMQS010000007.1"/>
</dbReference>
<dbReference type="AlphaFoldDB" id="A0A4V2W3M1"/>
<reference evidence="2 3" key="1">
    <citation type="submission" date="2019-03" db="EMBL/GenBank/DDBJ databases">
        <title>Genomic Encyclopedia of Type Strains, Phase IV (KMG-IV): sequencing the most valuable type-strain genomes for metagenomic binning, comparative biology and taxonomic classification.</title>
        <authorList>
            <person name="Goeker M."/>
        </authorList>
    </citation>
    <scope>NUCLEOTIDE SEQUENCE [LARGE SCALE GENOMIC DNA]</scope>
    <source>
        <strain evidence="2 3">DSM 29487</strain>
    </source>
</reference>
<gene>
    <name evidence="2" type="ORF">EDD60_12612</name>
</gene>
<keyword evidence="1" id="KW-0732">Signal</keyword>
<dbReference type="CDD" id="cd13441">
    <property type="entry name" value="CamS_repeat_1"/>
    <property type="match status" value="1"/>
</dbReference>
<feature type="signal peptide" evidence="1">
    <location>
        <begin position="1"/>
        <end position="20"/>
    </location>
</feature>
<dbReference type="PROSITE" id="PS51257">
    <property type="entry name" value="PROKAR_LIPOPROTEIN"/>
    <property type="match status" value="1"/>
</dbReference>
<name>A0A4V2W3M1_9FIRM</name>
<accession>A0A4V2W3M1</accession>
<dbReference type="Gene3D" id="3.10.570.10">
    <property type="entry name" value="sex pheromone staph- cam373 precursor domain"/>
    <property type="match status" value="1"/>
</dbReference>
<proteinExistence type="predicted"/>
<dbReference type="GeneID" id="98916476"/>
<dbReference type="Pfam" id="PF07537">
    <property type="entry name" value="CamS"/>
    <property type="match status" value="1"/>
</dbReference>
<organism evidence="2 3">
    <name type="scientific">Longibaculum muris</name>
    <dbReference type="NCBI Taxonomy" id="1796628"/>
    <lineage>
        <taxon>Bacteria</taxon>
        <taxon>Bacillati</taxon>
        <taxon>Bacillota</taxon>
        <taxon>Erysipelotrichia</taxon>
        <taxon>Erysipelotrichales</taxon>
        <taxon>Coprobacillaceae</taxon>
        <taxon>Longibaculum</taxon>
    </lineage>
</organism>
<protein>
    <submittedName>
        <fullName evidence="2">Protein involved in sex pheromone biosynthesis</fullName>
    </submittedName>
</protein>
<evidence type="ECO:0000313" key="3">
    <source>
        <dbReference type="Proteomes" id="UP000295515"/>
    </source>
</evidence>
<keyword evidence="3" id="KW-1185">Reference proteome</keyword>